<dbReference type="InterPro" id="IPR000847">
    <property type="entry name" value="LysR_HTH_N"/>
</dbReference>
<dbReference type="AlphaFoldDB" id="A0A660KXZ4"/>
<dbReference type="GO" id="GO:0003700">
    <property type="term" value="F:DNA-binding transcription factor activity"/>
    <property type="evidence" value="ECO:0007669"/>
    <property type="project" value="InterPro"/>
</dbReference>
<dbReference type="SUPFAM" id="SSF46785">
    <property type="entry name" value="Winged helix' DNA-binding domain"/>
    <property type="match status" value="1"/>
</dbReference>
<dbReference type="InterPro" id="IPR036388">
    <property type="entry name" value="WH-like_DNA-bd_sf"/>
</dbReference>
<keyword evidence="3 6" id="KW-0238">DNA-binding</keyword>
<evidence type="ECO:0000256" key="4">
    <source>
        <dbReference type="ARBA" id="ARBA00023163"/>
    </source>
</evidence>
<gene>
    <name evidence="6" type="ORF">C8N24_4036</name>
</gene>
<dbReference type="PANTHER" id="PTHR30346">
    <property type="entry name" value="TRANSCRIPTIONAL DUAL REGULATOR HCAR-RELATED"/>
    <property type="match status" value="1"/>
</dbReference>
<keyword evidence="2" id="KW-0805">Transcription regulation</keyword>
<evidence type="ECO:0000313" key="7">
    <source>
        <dbReference type="Proteomes" id="UP000278962"/>
    </source>
</evidence>
<name>A0A660KXZ4_9ACTN</name>
<evidence type="ECO:0000259" key="5">
    <source>
        <dbReference type="PROSITE" id="PS50931"/>
    </source>
</evidence>
<dbReference type="GO" id="GO:0032993">
    <property type="term" value="C:protein-DNA complex"/>
    <property type="evidence" value="ECO:0007669"/>
    <property type="project" value="TreeGrafter"/>
</dbReference>
<feature type="domain" description="HTH lysR-type" evidence="5">
    <location>
        <begin position="3"/>
        <end position="60"/>
    </location>
</feature>
<dbReference type="CDD" id="cd08414">
    <property type="entry name" value="PBP2_LTTR_aromatics_like"/>
    <property type="match status" value="1"/>
</dbReference>
<dbReference type="InterPro" id="IPR005119">
    <property type="entry name" value="LysR_subst-bd"/>
</dbReference>
<accession>A0A660KXZ4</accession>
<evidence type="ECO:0000256" key="3">
    <source>
        <dbReference type="ARBA" id="ARBA00023125"/>
    </source>
</evidence>
<dbReference type="RefSeq" id="WP_170179246.1">
    <property type="nucleotide sequence ID" value="NZ_RBIL01000002.1"/>
</dbReference>
<comment type="similarity">
    <text evidence="1">Belongs to the LysR transcriptional regulatory family.</text>
</comment>
<keyword evidence="7" id="KW-1185">Reference proteome</keyword>
<reference evidence="6 7" key="1">
    <citation type="submission" date="2018-10" db="EMBL/GenBank/DDBJ databases">
        <title>Genomic Encyclopedia of Archaeal and Bacterial Type Strains, Phase II (KMG-II): from individual species to whole genera.</title>
        <authorList>
            <person name="Goeker M."/>
        </authorList>
    </citation>
    <scope>NUCLEOTIDE SEQUENCE [LARGE SCALE GENOMIC DNA]</scope>
    <source>
        <strain evidence="6 7">DSM 14954</strain>
    </source>
</reference>
<dbReference type="FunFam" id="1.10.10.10:FF:000001">
    <property type="entry name" value="LysR family transcriptional regulator"/>
    <property type="match status" value="1"/>
</dbReference>
<evidence type="ECO:0000256" key="1">
    <source>
        <dbReference type="ARBA" id="ARBA00009437"/>
    </source>
</evidence>
<sequence>MNVDPRLLAPFVAVADELSFSRAAAGLSVTQPALTRQIAQLERLVGARLFDRTTRRVALTPAGEALLDPARRALAALDEGVTAARRAAHGSGDGLRVGLGTCGNVAVAPDVIAVFEARTGSAVEVSRAATGGSVERLLRRTIDVAFLRPPLHDADGIAFRPLLREPMVVVLPSDHALAALDQVPRAALREEPMVWSDRARGPGSWERGLAAIWGDATEGARHVAALRPDEEMMVTAVAAGLGFTLAYASRMRFLHVPGVATRPLDPPLEGELAVAWRADDPSPDVAAFVALAAERIGATAQPV</sequence>
<dbReference type="PRINTS" id="PR00039">
    <property type="entry name" value="HTHLYSR"/>
</dbReference>
<dbReference type="GO" id="GO:0003677">
    <property type="term" value="F:DNA binding"/>
    <property type="evidence" value="ECO:0007669"/>
    <property type="project" value="UniProtKB-KW"/>
</dbReference>
<evidence type="ECO:0000313" key="6">
    <source>
        <dbReference type="EMBL" id="RKQ86028.1"/>
    </source>
</evidence>
<dbReference type="PROSITE" id="PS50931">
    <property type="entry name" value="HTH_LYSR"/>
    <property type="match status" value="1"/>
</dbReference>
<dbReference type="InterPro" id="IPR036390">
    <property type="entry name" value="WH_DNA-bd_sf"/>
</dbReference>
<dbReference type="Pfam" id="PF00126">
    <property type="entry name" value="HTH_1"/>
    <property type="match status" value="1"/>
</dbReference>
<protein>
    <submittedName>
        <fullName evidence="6">DNA-binding transcriptional LysR family regulator</fullName>
    </submittedName>
</protein>
<dbReference type="SUPFAM" id="SSF53850">
    <property type="entry name" value="Periplasmic binding protein-like II"/>
    <property type="match status" value="1"/>
</dbReference>
<proteinExistence type="inferred from homology"/>
<dbReference type="Gene3D" id="1.10.10.10">
    <property type="entry name" value="Winged helix-like DNA-binding domain superfamily/Winged helix DNA-binding domain"/>
    <property type="match status" value="1"/>
</dbReference>
<comment type="caution">
    <text evidence="6">The sequence shown here is derived from an EMBL/GenBank/DDBJ whole genome shotgun (WGS) entry which is preliminary data.</text>
</comment>
<dbReference type="PANTHER" id="PTHR30346:SF0">
    <property type="entry name" value="HCA OPERON TRANSCRIPTIONAL ACTIVATOR HCAR"/>
    <property type="match status" value="1"/>
</dbReference>
<dbReference type="Proteomes" id="UP000278962">
    <property type="component" value="Unassembled WGS sequence"/>
</dbReference>
<dbReference type="Gene3D" id="3.40.190.10">
    <property type="entry name" value="Periplasmic binding protein-like II"/>
    <property type="match status" value="2"/>
</dbReference>
<keyword evidence="4" id="KW-0804">Transcription</keyword>
<evidence type="ECO:0000256" key="2">
    <source>
        <dbReference type="ARBA" id="ARBA00023015"/>
    </source>
</evidence>
<dbReference type="EMBL" id="RBIL01000002">
    <property type="protein sequence ID" value="RKQ86028.1"/>
    <property type="molecule type" value="Genomic_DNA"/>
</dbReference>
<dbReference type="Pfam" id="PF03466">
    <property type="entry name" value="LysR_substrate"/>
    <property type="match status" value="1"/>
</dbReference>
<organism evidence="6 7">
    <name type="scientific">Solirubrobacter pauli</name>
    <dbReference type="NCBI Taxonomy" id="166793"/>
    <lineage>
        <taxon>Bacteria</taxon>
        <taxon>Bacillati</taxon>
        <taxon>Actinomycetota</taxon>
        <taxon>Thermoleophilia</taxon>
        <taxon>Solirubrobacterales</taxon>
        <taxon>Solirubrobacteraceae</taxon>
        <taxon>Solirubrobacter</taxon>
    </lineage>
</organism>